<evidence type="ECO:0000256" key="1">
    <source>
        <dbReference type="ARBA" id="ARBA00023002"/>
    </source>
</evidence>
<protein>
    <recommendedName>
        <fullName evidence="4">Aldehyde dehydrogenase domain-containing protein</fullName>
    </recommendedName>
</protein>
<reference evidence="2 3" key="1">
    <citation type="journal article" date="2018" name="Proc. Natl. Acad. Sci. U.S.A.">
        <title>Draft genome sequence of Camellia sinensis var. sinensis provides insights into the evolution of the tea genome and tea quality.</title>
        <authorList>
            <person name="Wei C."/>
            <person name="Yang H."/>
            <person name="Wang S."/>
            <person name="Zhao J."/>
            <person name="Liu C."/>
            <person name="Gao L."/>
            <person name="Xia E."/>
            <person name="Lu Y."/>
            <person name="Tai Y."/>
            <person name="She G."/>
            <person name="Sun J."/>
            <person name="Cao H."/>
            <person name="Tong W."/>
            <person name="Gao Q."/>
            <person name="Li Y."/>
            <person name="Deng W."/>
            <person name="Jiang X."/>
            <person name="Wang W."/>
            <person name="Chen Q."/>
            <person name="Zhang S."/>
            <person name="Li H."/>
            <person name="Wu J."/>
            <person name="Wang P."/>
            <person name="Li P."/>
            <person name="Shi C."/>
            <person name="Zheng F."/>
            <person name="Jian J."/>
            <person name="Huang B."/>
            <person name="Shan D."/>
            <person name="Shi M."/>
            <person name="Fang C."/>
            <person name="Yue Y."/>
            <person name="Li F."/>
            <person name="Li D."/>
            <person name="Wei S."/>
            <person name="Han B."/>
            <person name="Jiang C."/>
            <person name="Yin Y."/>
            <person name="Xia T."/>
            <person name="Zhang Z."/>
            <person name="Bennetzen J.L."/>
            <person name="Zhao S."/>
            <person name="Wan X."/>
        </authorList>
    </citation>
    <scope>NUCLEOTIDE SEQUENCE [LARGE SCALE GENOMIC DNA]</scope>
    <source>
        <strain evidence="3">cv. Shuchazao</strain>
        <tissue evidence="2">Leaf</tissue>
    </source>
</reference>
<name>A0A4S4DS16_CAMSN</name>
<organism evidence="2 3">
    <name type="scientific">Camellia sinensis var. sinensis</name>
    <name type="common">China tea</name>
    <dbReference type="NCBI Taxonomy" id="542762"/>
    <lineage>
        <taxon>Eukaryota</taxon>
        <taxon>Viridiplantae</taxon>
        <taxon>Streptophyta</taxon>
        <taxon>Embryophyta</taxon>
        <taxon>Tracheophyta</taxon>
        <taxon>Spermatophyta</taxon>
        <taxon>Magnoliopsida</taxon>
        <taxon>eudicotyledons</taxon>
        <taxon>Gunneridae</taxon>
        <taxon>Pentapetalae</taxon>
        <taxon>asterids</taxon>
        <taxon>Ericales</taxon>
        <taxon>Theaceae</taxon>
        <taxon>Camellia</taxon>
    </lineage>
</organism>
<keyword evidence="3" id="KW-1185">Reference proteome</keyword>
<gene>
    <name evidence="2" type="ORF">TEA_008379</name>
</gene>
<dbReference type="PANTHER" id="PTHR43570:SF16">
    <property type="entry name" value="ALDEHYDE DEHYDROGENASE TYPE III, ISOFORM Q"/>
    <property type="match status" value="1"/>
</dbReference>
<dbReference type="InterPro" id="IPR012394">
    <property type="entry name" value="Aldehyde_DH_NAD(P)"/>
</dbReference>
<dbReference type="GO" id="GO:0005737">
    <property type="term" value="C:cytoplasm"/>
    <property type="evidence" value="ECO:0007669"/>
    <property type="project" value="TreeGrafter"/>
</dbReference>
<evidence type="ECO:0000313" key="2">
    <source>
        <dbReference type="EMBL" id="THG05972.1"/>
    </source>
</evidence>
<keyword evidence="1" id="KW-0560">Oxidoreductase</keyword>
<dbReference type="InterPro" id="IPR016162">
    <property type="entry name" value="Ald_DH_N"/>
</dbReference>
<evidence type="ECO:0008006" key="4">
    <source>
        <dbReference type="Google" id="ProtNLM"/>
    </source>
</evidence>
<accession>A0A4S4DS16</accession>
<dbReference type="PANTHER" id="PTHR43570">
    <property type="entry name" value="ALDEHYDE DEHYDROGENASE"/>
    <property type="match status" value="1"/>
</dbReference>
<proteinExistence type="predicted"/>
<evidence type="ECO:0000313" key="3">
    <source>
        <dbReference type="Proteomes" id="UP000306102"/>
    </source>
</evidence>
<dbReference type="GO" id="GO:0004029">
    <property type="term" value="F:aldehyde dehydrogenase (NAD+) activity"/>
    <property type="evidence" value="ECO:0007669"/>
    <property type="project" value="TreeGrafter"/>
</dbReference>
<comment type="caution">
    <text evidence="2">The sequence shown here is derived from an EMBL/GenBank/DDBJ whole genome shotgun (WGS) entry which is preliminary data.</text>
</comment>
<dbReference type="Gene3D" id="3.40.605.10">
    <property type="entry name" value="Aldehyde Dehydrogenase, Chain A, domain 1"/>
    <property type="match status" value="1"/>
</dbReference>
<dbReference type="EMBL" id="SDRB02010523">
    <property type="protein sequence ID" value="THG05972.1"/>
    <property type="molecule type" value="Genomic_DNA"/>
</dbReference>
<dbReference type="GO" id="GO:0006081">
    <property type="term" value="P:aldehyde metabolic process"/>
    <property type="evidence" value="ECO:0007669"/>
    <property type="project" value="InterPro"/>
</dbReference>
<dbReference type="STRING" id="542762.A0A4S4DS16"/>
<dbReference type="AlphaFoldDB" id="A0A4S4DS16"/>
<dbReference type="Proteomes" id="UP000306102">
    <property type="component" value="Unassembled WGS sequence"/>
</dbReference>
<sequence length="166" mass="18732">MASEFEKEVFGSEAATSLVKELRGTFTSEKTKSYEWRVSQLKSLLKLTNDHEKEITNALRPDLSKPVFESYVYEAWKERNKKLYKNTFQDAKTIIEEIVTTITSRLCLAKGIKHTHKLTSGFSKNGTYQTPHSGKEGGKVVKKAGAVRTCRVSIGRISIGERSIKD</sequence>